<evidence type="ECO:0000259" key="1">
    <source>
        <dbReference type="Pfam" id="PF01593"/>
    </source>
</evidence>
<dbReference type="InterPro" id="IPR050281">
    <property type="entry name" value="Flavin_monoamine_oxidase"/>
</dbReference>
<accession>A0A6J5ZUR3</accession>
<dbReference type="Gene3D" id="3.50.50.60">
    <property type="entry name" value="FAD/NAD(P)-binding domain"/>
    <property type="match status" value="1"/>
</dbReference>
<evidence type="ECO:0000313" key="2">
    <source>
        <dbReference type="EMBL" id="CAB4346464.1"/>
    </source>
</evidence>
<dbReference type="InterPro" id="IPR002937">
    <property type="entry name" value="Amino_oxidase"/>
</dbReference>
<dbReference type="InterPro" id="IPR006311">
    <property type="entry name" value="TAT_signal"/>
</dbReference>
<dbReference type="PRINTS" id="PR00420">
    <property type="entry name" value="RNGMNOXGNASE"/>
</dbReference>
<proteinExistence type="predicted"/>
<feature type="domain" description="Amine oxidase" evidence="1">
    <location>
        <begin position="47"/>
        <end position="455"/>
    </location>
</feature>
<organism evidence="2">
    <name type="scientific">freshwater metagenome</name>
    <dbReference type="NCBI Taxonomy" id="449393"/>
    <lineage>
        <taxon>unclassified sequences</taxon>
        <taxon>metagenomes</taxon>
        <taxon>ecological metagenomes</taxon>
    </lineage>
</organism>
<dbReference type="Pfam" id="PF01593">
    <property type="entry name" value="Amino_oxidase"/>
    <property type="match status" value="1"/>
</dbReference>
<sequence length="460" mass="47520">MALPMKELSRREAIALAAAATGLIASGCADSAPAAGGRKVIVVGAGLAGLGAAATLRASGFEVTVLEARDRIGGRVHTVDRFGTKIDLGAAWIHDSKGNPLTAVARDAGLATVPTHYDSVELRRAGGGAVPGATTARMMASRDRIIASLYRKARIHPRDAMAPYLNSLIRAQHQSGVGDAVLRWLLGVEIPLDLGASPSELSLGGFYEGEEWDGGPDLLIKGGASQLVGAIARGTTVRTGVEVSSVTRSSTGVTVKTTAGETLTAAGCIVTVPLGVLKASRIAFHPPLPKRTRQAISRVGFGVLDKVFLSYGSRWWQASTAQLGVVGAPLSQTTSVFPLSAVTGTPLAVGFAGGPYARGLESQGGGAMTRAILSRLQSGFAQASSAEGTAETEWHLDPFARGSYSFLAPGSSWRDREVLGARIGRVLLAGEHTSVDRPSTMDGAWLAGKAAAARLRKALT</sequence>
<protein>
    <submittedName>
        <fullName evidence="2">Unannotated protein</fullName>
    </submittedName>
</protein>
<dbReference type="SUPFAM" id="SSF54373">
    <property type="entry name" value="FAD-linked reductases, C-terminal domain"/>
    <property type="match status" value="1"/>
</dbReference>
<dbReference type="PANTHER" id="PTHR10742">
    <property type="entry name" value="FLAVIN MONOAMINE OXIDASE"/>
    <property type="match status" value="1"/>
</dbReference>
<dbReference type="PROSITE" id="PS51318">
    <property type="entry name" value="TAT"/>
    <property type="match status" value="1"/>
</dbReference>
<dbReference type="EMBL" id="CAESAN010000131">
    <property type="protein sequence ID" value="CAB4346464.1"/>
    <property type="molecule type" value="Genomic_DNA"/>
</dbReference>
<dbReference type="Gene3D" id="3.90.660.10">
    <property type="match status" value="1"/>
</dbReference>
<name>A0A6J5ZUR3_9ZZZZ</name>
<dbReference type="GO" id="GO:0016491">
    <property type="term" value="F:oxidoreductase activity"/>
    <property type="evidence" value="ECO:0007669"/>
    <property type="project" value="InterPro"/>
</dbReference>
<dbReference type="PROSITE" id="PS51257">
    <property type="entry name" value="PROKAR_LIPOPROTEIN"/>
    <property type="match status" value="1"/>
</dbReference>
<dbReference type="SUPFAM" id="SSF51905">
    <property type="entry name" value="FAD/NAD(P)-binding domain"/>
    <property type="match status" value="1"/>
</dbReference>
<dbReference type="InterPro" id="IPR036188">
    <property type="entry name" value="FAD/NAD-bd_sf"/>
</dbReference>
<dbReference type="AlphaFoldDB" id="A0A6J5ZUR3"/>
<gene>
    <name evidence="2" type="ORF">UFOPK3547_01366</name>
</gene>
<reference evidence="2" key="1">
    <citation type="submission" date="2020-05" db="EMBL/GenBank/DDBJ databases">
        <authorList>
            <person name="Chiriac C."/>
            <person name="Salcher M."/>
            <person name="Ghai R."/>
            <person name="Kavagutti S V."/>
        </authorList>
    </citation>
    <scope>NUCLEOTIDE SEQUENCE</scope>
</reference>
<dbReference type="PANTHER" id="PTHR10742:SF410">
    <property type="entry name" value="LYSINE-SPECIFIC HISTONE DEMETHYLASE 2"/>
    <property type="match status" value="1"/>
</dbReference>